<keyword evidence="3" id="KW-0963">Cytoplasm</keyword>
<dbReference type="PANTHER" id="PTHR16288">
    <property type="entry name" value="WD40 REPEAT PROTEIN 4"/>
    <property type="match status" value="1"/>
</dbReference>
<dbReference type="UniPathway" id="UPA00989"/>
<name>A0A6P8KPQ1_DROMA</name>
<comment type="subcellular location">
    <subcellularLocation>
        <location evidence="1">Cytoplasm</location>
    </subcellularLocation>
    <subcellularLocation>
        <location evidence="13">Nucleus</location>
    </subcellularLocation>
    <text evidence="13">Localized to the nuclei of nurse cells, follicle cells and oocytes at early stages, from germarium to stage 4 egg chambers. Also present in the nuclei of spermatocytes and in the apical cells of the testes.</text>
</comment>
<keyword evidence="9 13" id="KW-0896">Oogenesis</keyword>
<evidence type="ECO:0000256" key="2">
    <source>
        <dbReference type="ARBA" id="ARBA00022473"/>
    </source>
</evidence>
<organism evidence="16 17">
    <name type="scientific">Drosophila mauritiana</name>
    <name type="common">Fruit fly</name>
    <dbReference type="NCBI Taxonomy" id="7226"/>
    <lineage>
        <taxon>Eukaryota</taxon>
        <taxon>Metazoa</taxon>
        <taxon>Ecdysozoa</taxon>
        <taxon>Arthropoda</taxon>
        <taxon>Hexapoda</taxon>
        <taxon>Insecta</taxon>
        <taxon>Pterygota</taxon>
        <taxon>Neoptera</taxon>
        <taxon>Endopterygota</taxon>
        <taxon>Diptera</taxon>
        <taxon>Brachycera</taxon>
        <taxon>Muscomorpha</taxon>
        <taxon>Ephydroidea</taxon>
        <taxon>Drosophilidae</taxon>
        <taxon>Drosophila</taxon>
        <taxon>Sophophora</taxon>
    </lineage>
</organism>
<dbReference type="GO" id="GO:0007283">
    <property type="term" value="P:spermatogenesis"/>
    <property type="evidence" value="ECO:0007669"/>
    <property type="project" value="UniProtKB-UniRule"/>
</dbReference>
<comment type="function">
    <text evidence="11">Required for the Mettl1-dependent formation of N(7)-methylguanine at position 46 (m7G46) in tRNA. In the Mettl1-wuho methyltransferase complex, it is required to stabilize and induce conformational changes of the catalytic subunit. Required for binding of nanos mRNA and repression of translation by the mei-P26-bgcn-bam-sxl complex. May cooperate with mei-P26 and nanos to derepress the BMP signaling pathway. May cooperate with mei-P26 to suppress expression of a subset of microRNAs. May cooperate with mei-P26 to regulate bam expression levels in germline cells during gametogenesis. Required to promote mitosis to meiosis transition during gametogenesis. May regulate germline cell division in part by regulating ribosome biogenesis.</text>
</comment>
<evidence type="ECO:0000256" key="13">
    <source>
        <dbReference type="HAMAP-Rule" id="MF_03056"/>
    </source>
</evidence>
<dbReference type="Pfam" id="PF00400">
    <property type="entry name" value="WD40"/>
    <property type="match status" value="2"/>
</dbReference>
<evidence type="ECO:0000256" key="11">
    <source>
        <dbReference type="ARBA" id="ARBA00093337"/>
    </source>
</evidence>
<dbReference type="InterPro" id="IPR036322">
    <property type="entry name" value="WD40_repeat_dom_sf"/>
</dbReference>
<comment type="subunit">
    <text evidence="12">Forms a heterodimer with the catalytic subunit Mettl1. Interacts with mei-P26 and weakly interacts with bgcn; required for the function or formation of the mei-P26-bgcn-bam-sxl complex. Interacts with nanos; may be involved in mei-P26-dependent derepression of the BMP signaling pathway. Interacts with Myc; the interaction may be mediated by mei-P26 and may be involved in the regulation of ribosome biogenesis.</text>
</comment>
<accession>A0A6P8KPQ1</accession>
<keyword evidence="16" id="KW-1185">Reference proteome</keyword>
<evidence type="ECO:0000256" key="9">
    <source>
        <dbReference type="ARBA" id="ARBA00022943"/>
    </source>
</evidence>
<evidence type="ECO:0000256" key="10">
    <source>
        <dbReference type="ARBA" id="ARBA00023242"/>
    </source>
</evidence>
<keyword evidence="4 13" id="KW-0853">WD repeat</keyword>
<feature type="compositionally biased region" description="Low complexity" evidence="15">
    <location>
        <begin position="55"/>
        <end position="65"/>
    </location>
</feature>
<dbReference type="GO" id="GO:0005634">
    <property type="term" value="C:nucleus"/>
    <property type="evidence" value="ECO:0007669"/>
    <property type="project" value="UniProtKB-SubCell"/>
</dbReference>
<dbReference type="RefSeq" id="XP_033172035.1">
    <property type="nucleotide sequence ID" value="XM_033316144.1"/>
</dbReference>
<evidence type="ECO:0000256" key="15">
    <source>
        <dbReference type="SAM" id="MobiDB-lite"/>
    </source>
</evidence>
<feature type="region of interest" description="Disordered" evidence="15">
    <location>
        <begin position="42"/>
        <end position="92"/>
    </location>
</feature>
<proteinExistence type="inferred from homology"/>
<evidence type="ECO:0000313" key="16">
    <source>
        <dbReference type="Proteomes" id="UP000515162"/>
    </source>
</evidence>
<evidence type="ECO:0000256" key="12">
    <source>
        <dbReference type="ARBA" id="ARBA00093542"/>
    </source>
</evidence>
<dbReference type="PROSITE" id="PS50082">
    <property type="entry name" value="WD_REPEATS_2"/>
    <property type="match status" value="1"/>
</dbReference>
<keyword evidence="5 13" id="KW-0819">tRNA processing</keyword>
<dbReference type="InterPro" id="IPR001680">
    <property type="entry name" value="WD40_rpt"/>
</dbReference>
<comment type="function">
    <text evidence="13">Required for the formation of N(7)-methylguanine at position 46 (m7G46) in tRNA. In the complex, it is required to stabilize and induce conformational changes of the catalytic subunit. Required during gametogenesis.</text>
</comment>
<dbReference type="GO" id="GO:0005829">
    <property type="term" value="C:cytosol"/>
    <property type="evidence" value="ECO:0007669"/>
    <property type="project" value="TreeGrafter"/>
</dbReference>
<keyword evidence="7 13" id="KW-0221">Differentiation</keyword>
<dbReference type="HAMAP" id="MF_03056">
    <property type="entry name" value="TRM82"/>
    <property type="match status" value="1"/>
</dbReference>
<feature type="repeat" description="WD" evidence="14">
    <location>
        <begin position="226"/>
        <end position="266"/>
    </location>
</feature>
<keyword evidence="2 13" id="KW-0217">Developmental protein</keyword>
<gene>
    <name evidence="17" type="primary">LOC117148643</name>
</gene>
<dbReference type="Gene3D" id="2.130.10.10">
    <property type="entry name" value="YVTN repeat-like/Quinoprotein amine dehydrogenase"/>
    <property type="match status" value="1"/>
</dbReference>
<dbReference type="Proteomes" id="UP000515162">
    <property type="component" value="Chromosome X"/>
</dbReference>
<keyword evidence="6 13" id="KW-0677">Repeat</keyword>
<evidence type="ECO:0000256" key="8">
    <source>
        <dbReference type="ARBA" id="ARBA00022871"/>
    </source>
</evidence>
<dbReference type="GO" id="GO:0043527">
    <property type="term" value="C:tRNA methyltransferase complex"/>
    <property type="evidence" value="ECO:0007669"/>
    <property type="project" value="TreeGrafter"/>
</dbReference>
<comment type="similarity">
    <text evidence="13">Belongs to the WD repeat TRM82 family.</text>
</comment>
<evidence type="ECO:0000256" key="6">
    <source>
        <dbReference type="ARBA" id="ARBA00022737"/>
    </source>
</evidence>
<evidence type="ECO:0000256" key="7">
    <source>
        <dbReference type="ARBA" id="ARBA00022782"/>
    </source>
</evidence>
<dbReference type="GO" id="GO:0106004">
    <property type="term" value="P:tRNA (guanine-N7)-methylation"/>
    <property type="evidence" value="ECO:0007669"/>
    <property type="project" value="UniProtKB-UniRule"/>
</dbReference>
<evidence type="ECO:0000256" key="5">
    <source>
        <dbReference type="ARBA" id="ARBA00022694"/>
    </source>
</evidence>
<evidence type="ECO:0000256" key="3">
    <source>
        <dbReference type="ARBA" id="ARBA00022490"/>
    </source>
</evidence>
<reference evidence="17" key="1">
    <citation type="submission" date="2025-08" db="UniProtKB">
        <authorList>
            <consortium name="RefSeq"/>
        </authorList>
    </citation>
    <scope>IDENTIFICATION</scope>
    <source>
        <strain evidence="17">Mau12</strain>
        <tissue evidence="17">Whole Body</tissue>
    </source>
</reference>
<dbReference type="SMART" id="SM00320">
    <property type="entry name" value="WD40"/>
    <property type="match status" value="2"/>
</dbReference>
<protein>
    <submittedName>
        <fullName evidence="17">tRNA (Guanine-N(7)-)-methyltransferase non-catalytic subunit wuho</fullName>
    </submittedName>
</protein>
<dbReference type="FunFam" id="2.130.10.10:FF:002224">
    <property type="entry name" value="tRNA (guanine-N(7)-)-methyltransferase non-catalytic subunit wuho"/>
    <property type="match status" value="1"/>
</dbReference>
<dbReference type="AlphaFoldDB" id="A0A6P8KPQ1"/>
<evidence type="ECO:0000256" key="14">
    <source>
        <dbReference type="PROSITE-ProRule" id="PRU00221"/>
    </source>
</evidence>
<keyword evidence="10 13" id="KW-0539">Nucleus</keyword>
<dbReference type="CTD" id="31566"/>
<dbReference type="SUPFAM" id="SSF50978">
    <property type="entry name" value="WD40 repeat-like"/>
    <property type="match status" value="1"/>
</dbReference>
<evidence type="ECO:0000256" key="1">
    <source>
        <dbReference type="ARBA" id="ARBA00004496"/>
    </source>
</evidence>
<evidence type="ECO:0000313" key="17">
    <source>
        <dbReference type="RefSeq" id="XP_033172035.1"/>
    </source>
</evidence>
<dbReference type="GO" id="GO:0048477">
    <property type="term" value="P:oogenesis"/>
    <property type="evidence" value="ECO:0007669"/>
    <property type="project" value="UniProtKB-UniRule"/>
</dbReference>
<evidence type="ECO:0000256" key="4">
    <source>
        <dbReference type="ARBA" id="ARBA00022574"/>
    </source>
</evidence>
<dbReference type="InterPro" id="IPR028884">
    <property type="entry name" value="Trm82"/>
</dbReference>
<comment type="pathway">
    <text evidence="13">tRNA modification; N(7)-methylguanine-tRNA biosynthesis.</text>
</comment>
<keyword evidence="8 13" id="KW-0744">Spermatogenesis</keyword>
<dbReference type="PANTHER" id="PTHR16288:SF0">
    <property type="entry name" value="TRNA (GUANINE-N(7)-)-METHYLTRANSFERASE NON-CATALYTIC SUBUNIT WDR4"/>
    <property type="match status" value="1"/>
</dbReference>
<dbReference type="GeneID" id="117148643"/>
<dbReference type="InterPro" id="IPR015943">
    <property type="entry name" value="WD40/YVTN_repeat-like_dom_sf"/>
</dbReference>
<sequence>MCTTISFAEPEIVLGHGRRVLFVNPNDLQIFKEIELPPDLGLKGHASQSQESCPAAASTATATSAGQAPGGKEQQLAKQPEEGGTSDSATASGLGCATSTSVQNVAYSPDGQLLAVTTSGAQKALLLYRSRPENARLLSTRPLSRASSALRFCSDSSSVLVTDKTGDCYQYDCVEVEAPPRLLLGHLSVVYDILWSEDQQHIITCDRDDKIRVTNYPATFDIHSYCLGHREFVSGLALLTEQHIASASGDKTLRVWNYIQGKELLQHELPAPAVRLLVRQLEPEKVFQAAVLFYEHVDALGLYRVERSSDDTWSVTATQLVCAEAGSWSISNFTLTSDRIYITGAENERLSLRVYDIATGQPASSGVPEGWLKMVLDGMGANEEGAPPFIPEDLSVWFKKRFDNVSDYLERKKRRIEEQQQQKCG</sequence>